<dbReference type="Proteomes" id="UP001362999">
    <property type="component" value="Unassembled WGS sequence"/>
</dbReference>
<dbReference type="EMBL" id="JAWWNJ010000205">
    <property type="protein sequence ID" value="KAK6971778.1"/>
    <property type="molecule type" value="Genomic_DNA"/>
</dbReference>
<keyword evidence="2" id="KW-1185">Reference proteome</keyword>
<sequence length="139" mass="15499">MFNAVDSSHDDGFGARQYIWSGEDQRVGVTEFRWSRSGTKSGCREGRFPSNSWSKNSEQSIRRLQQNILVPAFAVTPNPSPTPTPTPFSTFLKLSTVGNIIRRPCVQIQSALVHPNDHIAQARCPEFQHTLAYYGTMAG</sequence>
<evidence type="ECO:0000313" key="2">
    <source>
        <dbReference type="Proteomes" id="UP001362999"/>
    </source>
</evidence>
<protein>
    <submittedName>
        <fullName evidence="1">Uncharacterized protein</fullName>
    </submittedName>
</protein>
<proteinExistence type="predicted"/>
<organism evidence="1 2">
    <name type="scientific">Favolaschia claudopus</name>
    <dbReference type="NCBI Taxonomy" id="2862362"/>
    <lineage>
        <taxon>Eukaryota</taxon>
        <taxon>Fungi</taxon>
        <taxon>Dikarya</taxon>
        <taxon>Basidiomycota</taxon>
        <taxon>Agaricomycotina</taxon>
        <taxon>Agaricomycetes</taxon>
        <taxon>Agaricomycetidae</taxon>
        <taxon>Agaricales</taxon>
        <taxon>Marasmiineae</taxon>
        <taxon>Mycenaceae</taxon>
        <taxon>Favolaschia</taxon>
    </lineage>
</organism>
<reference evidence="1 2" key="1">
    <citation type="journal article" date="2024" name="J Genomics">
        <title>Draft genome sequencing and assembly of Favolaschia claudopus CIRM-BRFM 2984 isolated from oak limbs.</title>
        <authorList>
            <person name="Navarro D."/>
            <person name="Drula E."/>
            <person name="Chaduli D."/>
            <person name="Cazenave R."/>
            <person name="Ahrendt S."/>
            <person name="Wang J."/>
            <person name="Lipzen A."/>
            <person name="Daum C."/>
            <person name="Barry K."/>
            <person name="Grigoriev I.V."/>
            <person name="Favel A."/>
            <person name="Rosso M.N."/>
            <person name="Martin F."/>
        </authorList>
    </citation>
    <scope>NUCLEOTIDE SEQUENCE [LARGE SCALE GENOMIC DNA]</scope>
    <source>
        <strain evidence="1 2">CIRM-BRFM 2984</strain>
    </source>
</reference>
<accession>A0AAV9Z5A3</accession>
<evidence type="ECO:0000313" key="1">
    <source>
        <dbReference type="EMBL" id="KAK6971778.1"/>
    </source>
</evidence>
<dbReference type="AlphaFoldDB" id="A0AAV9Z5A3"/>
<gene>
    <name evidence="1" type="ORF">R3P38DRAFT_3241878</name>
</gene>
<comment type="caution">
    <text evidence="1">The sequence shown here is derived from an EMBL/GenBank/DDBJ whole genome shotgun (WGS) entry which is preliminary data.</text>
</comment>
<name>A0AAV9Z5A3_9AGAR</name>